<dbReference type="OrthoDB" id="9805416at2"/>
<evidence type="ECO:0000256" key="2">
    <source>
        <dbReference type="ARBA" id="ARBA00023002"/>
    </source>
</evidence>
<dbReference type="GO" id="GO:0003714">
    <property type="term" value="F:transcription corepressor activity"/>
    <property type="evidence" value="ECO:0007669"/>
    <property type="project" value="InterPro"/>
</dbReference>
<dbReference type="PANTHER" id="PTHR43761:SF1">
    <property type="entry name" value="D-ISOMER SPECIFIC 2-HYDROXYACID DEHYDROGENASE CATALYTIC DOMAIN-CONTAINING PROTEIN-RELATED"/>
    <property type="match status" value="1"/>
</dbReference>
<dbReference type="InterPro" id="IPR006139">
    <property type="entry name" value="D-isomer_2_OHA_DH_cat_dom"/>
</dbReference>
<feature type="domain" description="D-isomer specific 2-hydroxyacid dehydrogenase catalytic" evidence="5">
    <location>
        <begin position="8"/>
        <end position="318"/>
    </location>
</feature>
<reference evidence="7 8" key="1">
    <citation type="submission" date="2018-07" db="EMBL/GenBank/DDBJ databases">
        <title>Lottiidibacillus patelloidae gen. nov., sp. nov., isolated from the intestinal tract of a marine limpet and the reclassification of B. taeanensis BH030017T, B. algicola KMM 3737T and B. hwajinpoensis SW-72T as genus Lottiidibacillus.</title>
        <authorList>
            <person name="Liu R."/>
            <person name="Huang Z."/>
        </authorList>
    </citation>
    <scope>NUCLEOTIDE SEQUENCE [LARGE SCALE GENOMIC DNA]</scope>
    <source>
        <strain evidence="7 8">BH030017</strain>
    </source>
</reference>
<dbReference type="FunFam" id="3.40.50.720:FF:000203">
    <property type="entry name" value="D-3-phosphoglycerate dehydrogenase (SerA)"/>
    <property type="match status" value="1"/>
</dbReference>
<dbReference type="SUPFAM" id="SSF52283">
    <property type="entry name" value="Formate/glycerate dehydrogenase catalytic domain-like"/>
    <property type="match status" value="1"/>
</dbReference>
<dbReference type="GO" id="GO:0051287">
    <property type="term" value="F:NAD binding"/>
    <property type="evidence" value="ECO:0007669"/>
    <property type="project" value="InterPro"/>
</dbReference>
<evidence type="ECO:0000259" key="6">
    <source>
        <dbReference type="Pfam" id="PF02826"/>
    </source>
</evidence>
<dbReference type="InterPro" id="IPR043322">
    <property type="entry name" value="CtBP"/>
</dbReference>
<keyword evidence="8" id="KW-1185">Reference proteome</keyword>
<name>A0A366XYR6_9BACI</name>
<comment type="similarity">
    <text evidence="1 4">Belongs to the D-isomer specific 2-hydroxyacid dehydrogenase family.</text>
</comment>
<accession>A0A366XYR6</accession>
<dbReference type="InterPro" id="IPR036291">
    <property type="entry name" value="NAD(P)-bd_dom_sf"/>
</dbReference>
<dbReference type="Proteomes" id="UP000253314">
    <property type="component" value="Unassembled WGS sequence"/>
</dbReference>
<dbReference type="Gene3D" id="3.40.50.720">
    <property type="entry name" value="NAD(P)-binding Rossmann-like Domain"/>
    <property type="match status" value="2"/>
</dbReference>
<dbReference type="PROSITE" id="PS00670">
    <property type="entry name" value="D_2_HYDROXYACID_DH_2"/>
    <property type="match status" value="1"/>
</dbReference>
<feature type="domain" description="D-isomer specific 2-hydroxyacid dehydrogenase NAD-binding" evidence="6">
    <location>
        <begin position="110"/>
        <end position="286"/>
    </location>
</feature>
<dbReference type="Pfam" id="PF02826">
    <property type="entry name" value="2-Hacid_dh_C"/>
    <property type="match status" value="1"/>
</dbReference>
<evidence type="ECO:0000256" key="3">
    <source>
        <dbReference type="ARBA" id="ARBA00023027"/>
    </source>
</evidence>
<dbReference type="InterPro" id="IPR006140">
    <property type="entry name" value="D-isomer_DH_NAD-bd"/>
</dbReference>
<evidence type="ECO:0000313" key="8">
    <source>
        <dbReference type="Proteomes" id="UP000253314"/>
    </source>
</evidence>
<evidence type="ECO:0000313" key="7">
    <source>
        <dbReference type="EMBL" id="RBW69293.1"/>
    </source>
</evidence>
<dbReference type="SUPFAM" id="SSF51735">
    <property type="entry name" value="NAD(P)-binding Rossmann-fold domains"/>
    <property type="match status" value="1"/>
</dbReference>
<sequence length="336" mass="37446">MAKFKVLVTDYEYKTLQEEIAVLEKVDAELITAQCRTEEEVIEAAKDTDAILNQYAPITKNVIESLPKCKVIARYGIGVDTIDVKAATEKEILVCNVTDYCWDEVSDHAFALLMACARKVVQLNGAVKSGNWDYNVGVPIYRLRDRVIGLVGFGNIPQLVAKKAQAFGMKVVAYDPFISPSIAERLNVELVELQELCERADFVSVHAPLNEHTRSMISAEQFNKMKQEAFIINTARGPVIDEKALIQALQQGKIAGAGLDVLEHEPIAQDNPLLAMDNVILNPHVAWYSEESGAELQRKTAQNAADVLAGYYPTYLVNNELKEKLELKEKNPLIRK</sequence>
<dbReference type="InterPro" id="IPR029753">
    <property type="entry name" value="D-isomer_DH_CS"/>
</dbReference>
<protein>
    <submittedName>
        <fullName evidence="7">C-terminal binding protein</fullName>
    </submittedName>
</protein>
<dbReference type="Pfam" id="PF00389">
    <property type="entry name" value="2-Hacid_dh"/>
    <property type="match status" value="1"/>
</dbReference>
<dbReference type="PANTHER" id="PTHR43761">
    <property type="entry name" value="D-ISOMER SPECIFIC 2-HYDROXYACID DEHYDROGENASE FAMILY PROTEIN (AFU_ORTHOLOGUE AFUA_1G13630)"/>
    <property type="match status" value="1"/>
</dbReference>
<comment type="caution">
    <text evidence="7">The sequence shown here is derived from an EMBL/GenBank/DDBJ whole genome shotgun (WGS) entry which is preliminary data.</text>
</comment>
<dbReference type="AlphaFoldDB" id="A0A366XYR6"/>
<dbReference type="RefSeq" id="WP_113806264.1">
    <property type="nucleotide sequence ID" value="NZ_QOCW01000011.1"/>
</dbReference>
<dbReference type="InterPro" id="IPR050418">
    <property type="entry name" value="D-iso_2-hydroxyacid_DH_PdxB"/>
</dbReference>
<keyword evidence="3" id="KW-0520">NAD</keyword>
<evidence type="ECO:0000256" key="1">
    <source>
        <dbReference type="ARBA" id="ARBA00005854"/>
    </source>
</evidence>
<proteinExistence type="inferred from homology"/>
<evidence type="ECO:0000259" key="5">
    <source>
        <dbReference type="Pfam" id="PF00389"/>
    </source>
</evidence>
<keyword evidence="2 4" id="KW-0560">Oxidoreductase</keyword>
<dbReference type="GO" id="GO:0016616">
    <property type="term" value="F:oxidoreductase activity, acting on the CH-OH group of donors, NAD or NADP as acceptor"/>
    <property type="evidence" value="ECO:0007669"/>
    <property type="project" value="InterPro"/>
</dbReference>
<gene>
    <name evidence="7" type="ORF">DS031_11675</name>
</gene>
<organism evidence="7 8">
    <name type="scientific">Bacillus taeanensis</name>
    <dbReference type="NCBI Taxonomy" id="273032"/>
    <lineage>
        <taxon>Bacteria</taxon>
        <taxon>Bacillati</taxon>
        <taxon>Bacillota</taxon>
        <taxon>Bacilli</taxon>
        <taxon>Bacillales</taxon>
        <taxon>Bacillaceae</taxon>
        <taxon>Bacillus</taxon>
    </lineage>
</organism>
<dbReference type="CDD" id="cd05299">
    <property type="entry name" value="CtBP_dh"/>
    <property type="match status" value="1"/>
</dbReference>
<dbReference type="EMBL" id="QOCW01000011">
    <property type="protein sequence ID" value="RBW69293.1"/>
    <property type="molecule type" value="Genomic_DNA"/>
</dbReference>
<evidence type="ECO:0000256" key="4">
    <source>
        <dbReference type="RuleBase" id="RU003719"/>
    </source>
</evidence>